<gene>
    <name evidence="2" type="ORF">ACFQGD_15245</name>
</gene>
<dbReference type="Proteomes" id="UP001596337">
    <property type="component" value="Unassembled WGS sequence"/>
</dbReference>
<organism evidence="2 3">
    <name type="scientific">Haloechinothrix salitolerans</name>
    <dbReference type="NCBI Taxonomy" id="926830"/>
    <lineage>
        <taxon>Bacteria</taxon>
        <taxon>Bacillati</taxon>
        <taxon>Actinomycetota</taxon>
        <taxon>Actinomycetes</taxon>
        <taxon>Pseudonocardiales</taxon>
        <taxon>Pseudonocardiaceae</taxon>
        <taxon>Haloechinothrix</taxon>
    </lineage>
</organism>
<reference evidence="3" key="1">
    <citation type="journal article" date="2019" name="Int. J. Syst. Evol. Microbiol.">
        <title>The Global Catalogue of Microorganisms (GCM) 10K type strain sequencing project: providing services to taxonomists for standard genome sequencing and annotation.</title>
        <authorList>
            <consortium name="The Broad Institute Genomics Platform"/>
            <consortium name="The Broad Institute Genome Sequencing Center for Infectious Disease"/>
            <person name="Wu L."/>
            <person name="Ma J."/>
        </authorList>
    </citation>
    <scope>NUCLEOTIDE SEQUENCE [LARGE SCALE GENOMIC DNA]</scope>
    <source>
        <strain evidence="3">KCTC 32255</strain>
    </source>
</reference>
<evidence type="ECO:0008006" key="4">
    <source>
        <dbReference type="Google" id="ProtNLM"/>
    </source>
</evidence>
<feature type="transmembrane region" description="Helical" evidence="1">
    <location>
        <begin position="20"/>
        <end position="42"/>
    </location>
</feature>
<keyword evidence="1" id="KW-0812">Transmembrane</keyword>
<proteinExistence type="predicted"/>
<dbReference type="RefSeq" id="WP_345392716.1">
    <property type="nucleotide sequence ID" value="NZ_BAABLA010000011.1"/>
</dbReference>
<feature type="transmembrane region" description="Helical" evidence="1">
    <location>
        <begin position="141"/>
        <end position="162"/>
    </location>
</feature>
<dbReference type="EMBL" id="JBHSXX010000001">
    <property type="protein sequence ID" value="MFC6868496.1"/>
    <property type="molecule type" value="Genomic_DNA"/>
</dbReference>
<evidence type="ECO:0000313" key="3">
    <source>
        <dbReference type="Proteomes" id="UP001596337"/>
    </source>
</evidence>
<name>A0ABW2BZI8_9PSEU</name>
<feature type="transmembrane region" description="Helical" evidence="1">
    <location>
        <begin position="102"/>
        <end position="121"/>
    </location>
</feature>
<keyword evidence="1" id="KW-0472">Membrane</keyword>
<keyword evidence="3" id="KW-1185">Reference proteome</keyword>
<evidence type="ECO:0000256" key="1">
    <source>
        <dbReference type="SAM" id="Phobius"/>
    </source>
</evidence>
<comment type="caution">
    <text evidence="2">The sequence shown here is derived from an EMBL/GenBank/DDBJ whole genome shotgun (WGS) entry which is preliminary data.</text>
</comment>
<feature type="transmembrane region" description="Helical" evidence="1">
    <location>
        <begin position="62"/>
        <end position="82"/>
    </location>
</feature>
<accession>A0ABW2BZI8</accession>
<protein>
    <recommendedName>
        <fullName evidence="4">DUF4149 domain-containing protein</fullName>
    </recommendedName>
</protein>
<keyword evidence="1" id="KW-1133">Transmembrane helix</keyword>
<evidence type="ECO:0000313" key="2">
    <source>
        <dbReference type="EMBL" id="MFC6868496.1"/>
    </source>
</evidence>
<sequence length="185" mass="19789">MTNSAEHRSASGDTGGRVGVGWRVFQVLALIAGVSYIIGWVATGPARYFDGIVASPTALSSYTSVISFLSPIVALAAILLAVDPHRLNMLMKKSPAARAVAVLLLVLTVGWLLNGMFTPMYEKLVTVPMNESKVLPIPGGVFLHMVLQHWFMSIAVLTLALMPNRFSALIANPQPASLQCAVVRC</sequence>